<reference evidence="6 8" key="1">
    <citation type="submission" date="2015-10" db="EMBL/GenBank/DDBJ databases">
        <title>Mycobacterium gordonae draft genome assembly.</title>
        <authorList>
            <person name="Ustinova V."/>
            <person name="Smirnova T."/>
            <person name="Blagodatskikh K."/>
            <person name="Varlamov D."/>
            <person name="Larionova E."/>
            <person name="Chernousova L."/>
        </authorList>
    </citation>
    <scope>NUCLEOTIDE SEQUENCE [LARGE SCALE GENOMIC DNA]</scope>
    <source>
        <strain evidence="6 8">CTRI 14-8773</strain>
    </source>
</reference>
<dbReference type="OrthoDB" id="4456617at2"/>
<dbReference type="InterPro" id="IPR009057">
    <property type="entry name" value="Homeodomain-like_sf"/>
</dbReference>
<dbReference type="InterPro" id="IPR050109">
    <property type="entry name" value="HTH-type_TetR-like_transc_reg"/>
</dbReference>
<dbReference type="PANTHER" id="PTHR30055:SF234">
    <property type="entry name" value="HTH-TYPE TRANSCRIPTIONAL REGULATOR BETI"/>
    <property type="match status" value="1"/>
</dbReference>
<evidence type="ECO:0000313" key="6">
    <source>
        <dbReference type="EMBL" id="KQH80145.1"/>
    </source>
</evidence>
<dbReference type="Proteomes" id="UP000193928">
    <property type="component" value="Unassembled WGS sequence"/>
</dbReference>
<dbReference type="EMBL" id="LQOY01000019">
    <property type="protein sequence ID" value="ORV95667.1"/>
    <property type="molecule type" value="Genomic_DNA"/>
</dbReference>
<keyword evidence="2 4" id="KW-0238">DNA-binding</keyword>
<dbReference type="GO" id="GO:0003700">
    <property type="term" value="F:DNA-binding transcription factor activity"/>
    <property type="evidence" value="ECO:0007669"/>
    <property type="project" value="TreeGrafter"/>
</dbReference>
<keyword evidence="1" id="KW-0805">Transcription regulation</keyword>
<accession>A0A0Q2LW50</accession>
<evidence type="ECO:0000313" key="9">
    <source>
        <dbReference type="Proteomes" id="UP000193928"/>
    </source>
</evidence>
<evidence type="ECO:0000256" key="3">
    <source>
        <dbReference type="ARBA" id="ARBA00023163"/>
    </source>
</evidence>
<dbReference type="PANTHER" id="PTHR30055">
    <property type="entry name" value="HTH-TYPE TRANSCRIPTIONAL REGULATOR RUTR"/>
    <property type="match status" value="1"/>
</dbReference>
<keyword evidence="9" id="KW-1185">Reference proteome</keyword>
<keyword evidence="3" id="KW-0804">Transcription</keyword>
<organism evidence="6 8">
    <name type="scientific">Mycobacterium gordonae</name>
    <dbReference type="NCBI Taxonomy" id="1778"/>
    <lineage>
        <taxon>Bacteria</taxon>
        <taxon>Bacillati</taxon>
        <taxon>Actinomycetota</taxon>
        <taxon>Actinomycetes</taxon>
        <taxon>Mycobacteriales</taxon>
        <taxon>Mycobacteriaceae</taxon>
        <taxon>Mycobacterium</taxon>
    </lineage>
</organism>
<evidence type="ECO:0000259" key="5">
    <source>
        <dbReference type="PROSITE" id="PS50977"/>
    </source>
</evidence>
<dbReference type="RefSeq" id="WP_055576973.1">
    <property type="nucleotide sequence ID" value="NZ_LKTM01000040.1"/>
</dbReference>
<comment type="caution">
    <text evidence="6">The sequence shown here is derived from an EMBL/GenBank/DDBJ whole genome shotgun (WGS) entry which is preliminary data.</text>
</comment>
<evidence type="ECO:0000256" key="1">
    <source>
        <dbReference type="ARBA" id="ARBA00023015"/>
    </source>
</evidence>
<dbReference type="EMBL" id="LKTM01000040">
    <property type="protein sequence ID" value="KQH80145.1"/>
    <property type="molecule type" value="Genomic_DNA"/>
</dbReference>
<reference evidence="7 9" key="2">
    <citation type="submission" date="2016-01" db="EMBL/GenBank/DDBJ databases">
        <title>The new phylogeny of the genus Mycobacterium.</title>
        <authorList>
            <person name="Tarcisio F."/>
            <person name="Conor M."/>
            <person name="Antonella G."/>
            <person name="Elisabetta G."/>
            <person name="Giulia F.S."/>
            <person name="Sara T."/>
            <person name="Anna F."/>
            <person name="Clotilde B."/>
            <person name="Roberto B."/>
            <person name="Veronica D.S."/>
            <person name="Fabio R."/>
            <person name="Monica P."/>
            <person name="Olivier J."/>
            <person name="Enrico T."/>
            <person name="Nicola S."/>
        </authorList>
    </citation>
    <scope>NUCLEOTIDE SEQUENCE [LARGE SCALE GENOMIC DNA]</scope>
    <source>
        <strain evidence="7 9">DSM 44160</strain>
    </source>
</reference>
<dbReference type="AlphaFoldDB" id="A0A0Q2LW50"/>
<dbReference type="GO" id="GO:0000976">
    <property type="term" value="F:transcription cis-regulatory region binding"/>
    <property type="evidence" value="ECO:0007669"/>
    <property type="project" value="TreeGrafter"/>
</dbReference>
<gene>
    <name evidence="6" type="ORF">AO501_07595</name>
    <name evidence="7" type="ORF">AWC08_14430</name>
</gene>
<dbReference type="Pfam" id="PF00440">
    <property type="entry name" value="TetR_N"/>
    <property type="match status" value="1"/>
</dbReference>
<protein>
    <submittedName>
        <fullName evidence="6">TetR family transcriptional regulator</fullName>
    </submittedName>
</protein>
<sequence length="192" mass="21476">MVSVSRAEPTRRLPRERRREQILDAATRAFARAGFADTGLDAVAAEAGVTPVILYRHFASKADLYREVLDYGYRRLREATGADEFDDGSIPALVRAAAADPEAFRLLFRYAAREPEFCDVIERALDNGTEITRRYLAGIADERWRSWAAHLLPTVTMDAVIAWLDAGRPDPDQAAARIRRIVDAVIHAAQPR</sequence>
<feature type="domain" description="HTH tetR-type" evidence="5">
    <location>
        <begin position="16"/>
        <end position="76"/>
    </location>
</feature>
<evidence type="ECO:0000313" key="8">
    <source>
        <dbReference type="Proteomes" id="UP000051677"/>
    </source>
</evidence>
<evidence type="ECO:0000256" key="4">
    <source>
        <dbReference type="PROSITE-ProRule" id="PRU00335"/>
    </source>
</evidence>
<dbReference type="PRINTS" id="PR00455">
    <property type="entry name" value="HTHTETR"/>
</dbReference>
<dbReference type="PROSITE" id="PS50977">
    <property type="entry name" value="HTH_TETR_2"/>
    <property type="match status" value="1"/>
</dbReference>
<dbReference type="SUPFAM" id="SSF46689">
    <property type="entry name" value="Homeodomain-like"/>
    <property type="match status" value="1"/>
</dbReference>
<evidence type="ECO:0000256" key="2">
    <source>
        <dbReference type="ARBA" id="ARBA00023125"/>
    </source>
</evidence>
<name>A0A0Q2LW50_MYCGO</name>
<feature type="DNA-binding region" description="H-T-H motif" evidence="4">
    <location>
        <begin position="39"/>
        <end position="58"/>
    </location>
</feature>
<evidence type="ECO:0000313" key="7">
    <source>
        <dbReference type="EMBL" id="ORV95667.1"/>
    </source>
</evidence>
<dbReference type="Proteomes" id="UP000051677">
    <property type="component" value="Unassembled WGS sequence"/>
</dbReference>
<proteinExistence type="predicted"/>
<dbReference type="Gene3D" id="1.10.357.10">
    <property type="entry name" value="Tetracycline Repressor, domain 2"/>
    <property type="match status" value="1"/>
</dbReference>
<dbReference type="InterPro" id="IPR001647">
    <property type="entry name" value="HTH_TetR"/>
</dbReference>